<reference evidence="4" key="1">
    <citation type="submission" date="2021-04" db="EMBL/GenBank/DDBJ databases">
        <title>Genome based classification of Actinospica acidithermotolerans sp. nov., an actinobacterium isolated from an Indonesian hot spring.</title>
        <authorList>
            <person name="Kusuma A.B."/>
            <person name="Putra K.E."/>
            <person name="Nafisah S."/>
            <person name="Loh J."/>
            <person name="Nouioui I."/>
            <person name="Goodfellow M."/>
        </authorList>
    </citation>
    <scope>NUCLEOTIDE SEQUENCE</scope>
    <source>
        <strain evidence="4">DSM 45618</strain>
    </source>
</reference>
<evidence type="ECO:0000256" key="2">
    <source>
        <dbReference type="SAM" id="MobiDB-lite"/>
    </source>
</evidence>
<dbReference type="EMBL" id="JAGSXH010000030">
    <property type="protein sequence ID" value="MBS2963615.1"/>
    <property type="molecule type" value="Genomic_DNA"/>
</dbReference>
<organism evidence="4 5">
    <name type="scientific">Actinocrinis puniceicyclus</name>
    <dbReference type="NCBI Taxonomy" id="977794"/>
    <lineage>
        <taxon>Bacteria</taxon>
        <taxon>Bacillati</taxon>
        <taxon>Actinomycetota</taxon>
        <taxon>Actinomycetes</taxon>
        <taxon>Catenulisporales</taxon>
        <taxon>Actinospicaceae</taxon>
        <taxon>Actinocrinis</taxon>
    </lineage>
</organism>
<feature type="compositionally biased region" description="Low complexity" evidence="2">
    <location>
        <begin position="429"/>
        <end position="441"/>
    </location>
</feature>
<dbReference type="AlphaFoldDB" id="A0A8J7WQE0"/>
<feature type="region of interest" description="Disordered" evidence="2">
    <location>
        <begin position="332"/>
        <end position="420"/>
    </location>
</feature>
<dbReference type="InterPro" id="IPR004474">
    <property type="entry name" value="LytR_CpsA_psr"/>
</dbReference>
<dbReference type="Pfam" id="PF03816">
    <property type="entry name" value="LytR_cpsA_psr"/>
    <property type="match status" value="1"/>
</dbReference>
<dbReference type="RefSeq" id="WP_211467469.1">
    <property type="nucleotide sequence ID" value="NZ_JAGSXH010000030.1"/>
</dbReference>
<evidence type="ECO:0000259" key="3">
    <source>
        <dbReference type="Pfam" id="PF03816"/>
    </source>
</evidence>
<protein>
    <submittedName>
        <fullName evidence="4">LCP family protein</fullName>
    </submittedName>
</protein>
<dbReference type="PANTHER" id="PTHR33392">
    <property type="entry name" value="POLYISOPRENYL-TEICHOIC ACID--PEPTIDOGLYCAN TEICHOIC ACID TRANSFERASE TAGU"/>
    <property type="match status" value="1"/>
</dbReference>
<evidence type="ECO:0000313" key="4">
    <source>
        <dbReference type="EMBL" id="MBS2963615.1"/>
    </source>
</evidence>
<comment type="similarity">
    <text evidence="1">Belongs to the LytR/CpsA/Psr (LCP) family.</text>
</comment>
<feature type="region of interest" description="Disordered" evidence="2">
    <location>
        <begin position="429"/>
        <end position="448"/>
    </location>
</feature>
<dbReference type="Proteomes" id="UP000677913">
    <property type="component" value="Unassembled WGS sequence"/>
</dbReference>
<keyword evidence="5" id="KW-1185">Reference proteome</keyword>
<comment type="caution">
    <text evidence="4">The sequence shown here is derived from an EMBL/GenBank/DDBJ whole genome shotgun (WGS) entry which is preliminary data.</text>
</comment>
<proteinExistence type="inferred from homology"/>
<evidence type="ECO:0000313" key="5">
    <source>
        <dbReference type="Proteomes" id="UP000677913"/>
    </source>
</evidence>
<evidence type="ECO:0000256" key="1">
    <source>
        <dbReference type="ARBA" id="ARBA00006068"/>
    </source>
</evidence>
<feature type="compositionally biased region" description="Low complexity" evidence="2">
    <location>
        <begin position="351"/>
        <end position="394"/>
    </location>
</feature>
<name>A0A8J7WQE0_9ACTN</name>
<feature type="domain" description="Cell envelope-related transcriptional attenuator" evidence="3">
    <location>
        <begin position="81"/>
        <end position="252"/>
    </location>
</feature>
<dbReference type="PANTHER" id="PTHR33392:SF6">
    <property type="entry name" value="POLYISOPRENYL-TEICHOIC ACID--PEPTIDOGLYCAN TEICHOIC ACID TRANSFERASE TAGU"/>
    <property type="match status" value="1"/>
</dbReference>
<sequence length="448" mass="45249">MASALVLAAAAGGWYLHSSVFGGLASSHALAGLNSQPHAGADLNILLMGLDSRRDNQGNDLPPAVLAQLHAGSSSDVGGYNTNTLILLHVPADGSRAVALSIPRDDFVDLPEGLGQHKIKEAYGRAKANAQAVAQADGTSDRATLERLGREAGRHAAIDAVQRLLGVTVDHFAEVNLAGFYDLADALGGVPVCLREPVNDRYSGAHFPAGVQTLDGAQSLAFVRQRHGLANGDLDRTHRQQAFLASAVNKLKRAGVFGDMSRIGALLDVARRDVVVDSGFDLLSFIHRAGAVTSGDVTFYTLPITGYATEDGESVNLIDPAQVRAVAQRLLSGQGPDASGTAAPPPPGGPAIPQAAAETAAGVAAGGPAAPATASATEAPAATAAASATPSASALHDPVRRGKAVPKNAVRADTASPASVSAIAAPATTAPTTAAPVVTAPPGIPCVN</sequence>
<dbReference type="Gene3D" id="3.40.630.190">
    <property type="entry name" value="LCP protein"/>
    <property type="match status" value="1"/>
</dbReference>
<accession>A0A8J7WQE0</accession>
<dbReference type="InterPro" id="IPR050922">
    <property type="entry name" value="LytR/CpsA/Psr_CW_biosynth"/>
</dbReference>
<gene>
    <name evidence="4" type="ORF">KGA66_11190</name>
</gene>
<dbReference type="NCBIfam" id="TIGR00350">
    <property type="entry name" value="lytR_cpsA_psr"/>
    <property type="match status" value="1"/>
</dbReference>